<feature type="domain" description="HDOD" evidence="1">
    <location>
        <begin position="16"/>
        <end position="211"/>
    </location>
</feature>
<dbReference type="InterPro" id="IPR052340">
    <property type="entry name" value="RNase_Y/CdgJ"/>
</dbReference>
<keyword evidence="2" id="KW-0378">Hydrolase</keyword>
<protein>
    <submittedName>
        <fullName evidence="2">Phosphohydrolase</fullName>
    </submittedName>
</protein>
<evidence type="ECO:0000313" key="3">
    <source>
        <dbReference type="Proteomes" id="UP000239388"/>
    </source>
</evidence>
<accession>A0A2S8FI16</accession>
<name>A0A2S8FI16_9BACT</name>
<comment type="caution">
    <text evidence="2">The sequence shown here is derived from an EMBL/GenBank/DDBJ whole genome shotgun (WGS) entry which is preliminary data.</text>
</comment>
<proteinExistence type="predicted"/>
<gene>
    <name evidence="2" type="ORF">C5Y98_19285</name>
</gene>
<dbReference type="Pfam" id="PF08668">
    <property type="entry name" value="HDOD"/>
    <property type="match status" value="1"/>
</dbReference>
<evidence type="ECO:0000259" key="1">
    <source>
        <dbReference type="PROSITE" id="PS51833"/>
    </source>
</evidence>
<dbReference type="Proteomes" id="UP000239388">
    <property type="component" value="Unassembled WGS sequence"/>
</dbReference>
<organism evidence="2 3">
    <name type="scientific">Blastopirellula marina</name>
    <dbReference type="NCBI Taxonomy" id="124"/>
    <lineage>
        <taxon>Bacteria</taxon>
        <taxon>Pseudomonadati</taxon>
        <taxon>Planctomycetota</taxon>
        <taxon>Planctomycetia</taxon>
        <taxon>Pirellulales</taxon>
        <taxon>Pirellulaceae</taxon>
        <taxon>Blastopirellula</taxon>
    </lineage>
</organism>
<dbReference type="RefSeq" id="WP_105357027.1">
    <property type="nucleotide sequence ID" value="NZ_PUIB01000019.1"/>
</dbReference>
<dbReference type="GO" id="GO:0016787">
    <property type="term" value="F:hydrolase activity"/>
    <property type="evidence" value="ECO:0007669"/>
    <property type="project" value="UniProtKB-KW"/>
</dbReference>
<dbReference type="InterPro" id="IPR013976">
    <property type="entry name" value="HDOD"/>
</dbReference>
<reference evidence="2 3" key="1">
    <citation type="submission" date="2018-02" db="EMBL/GenBank/DDBJ databases">
        <title>Comparative genomes isolates from brazilian mangrove.</title>
        <authorList>
            <person name="Araujo J.E."/>
            <person name="Taketani R.G."/>
            <person name="Silva M.C.P."/>
            <person name="Loureco M.V."/>
            <person name="Andreote F.D."/>
        </authorList>
    </citation>
    <scope>NUCLEOTIDE SEQUENCE [LARGE SCALE GENOMIC DNA]</scope>
    <source>
        <strain evidence="2 3">NAP PRIS-MGV</strain>
    </source>
</reference>
<dbReference type="EMBL" id="PUIB01000019">
    <property type="protein sequence ID" value="PQO31802.1"/>
    <property type="molecule type" value="Genomic_DNA"/>
</dbReference>
<dbReference type="PANTHER" id="PTHR33525:SF3">
    <property type="entry name" value="RIBONUCLEASE Y"/>
    <property type="match status" value="1"/>
</dbReference>
<dbReference type="AlphaFoldDB" id="A0A2S8FI16"/>
<evidence type="ECO:0000313" key="2">
    <source>
        <dbReference type="EMBL" id="PQO31802.1"/>
    </source>
</evidence>
<dbReference type="SUPFAM" id="SSF109604">
    <property type="entry name" value="HD-domain/PDEase-like"/>
    <property type="match status" value="1"/>
</dbReference>
<dbReference type="Gene3D" id="1.10.3210.10">
    <property type="entry name" value="Hypothetical protein af1432"/>
    <property type="match status" value="1"/>
</dbReference>
<dbReference type="PANTHER" id="PTHR33525">
    <property type="match status" value="1"/>
</dbReference>
<dbReference type="PROSITE" id="PS51833">
    <property type="entry name" value="HDOD"/>
    <property type="match status" value="1"/>
</dbReference>
<dbReference type="OrthoDB" id="9784953at2"/>
<sequence>MTQNTSLKDLLAGAQLPALPQSAIRLLELAQDPENGPAEFAVPIEADPGLTGQVLRFVNSSYFGFSREISNVKLAITLVGIRTIKNFALWSAVFSLMPNPKDGPFDLKSLWQDSLRRGLFARTVGKHLGLKDAEDLFAAALLQDMAVPLLAKELGDKYRTLIENRGEGQNRISDLERETFGWTHAEAGGVIARGWSLPEGFAELIESHLDLDDYLAAPEKQPGRVAVALSALLPATADESWGELERFQSAYNKVMKGGPSVTETLEKVDKDYEEFAPVLKLANPTTSLVELYEKGKAAAAT</sequence>